<keyword evidence="3" id="KW-1185">Reference proteome</keyword>
<proteinExistence type="predicted"/>
<reference evidence="2 3" key="1">
    <citation type="journal article" date="2019" name="Nat. Ecol. Evol.">
        <title>Megaphylogeny resolves global patterns of mushroom evolution.</title>
        <authorList>
            <person name="Varga T."/>
            <person name="Krizsan K."/>
            <person name="Foldi C."/>
            <person name="Dima B."/>
            <person name="Sanchez-Garcia M."/>
            <person name="Sanchez-Ramirez S."/>
            <person name="Szollosi G.J."/>
            <person name="Szarkandi J.G."/>
            <person name="Papp V."/>
            <person name="Albert L."/>
            <person name="Andreopoulos W."/>
            <person name="Angelini C."/>
            <person name="Antonin V."/>
            <person name="Barry K.W."/>
            <person name="Bougher N.L."/>
            <person name="Buchanan P."/>
            <person name="Buyck B."/>
            <person name="Bense V."/>
            <person name="Catcheside P."/>
            <person name="Chovatia M."/>
            <person name="Cooper J."/>
            <person name="Damon W."/>
            <person name="Desjardin D."/>
            <person name="Finy P."/>
            <person name="Geml J."/>
            <person name="Haridas S."/>
            <person name="Hughes K."/>
            <person name="Justo A."/>
            <person name="Karasinski D."/>
            <person name="Kautmanova I."/>
            <person name="Kiss B."/>
            <person name="Kocsube S."/>
            <person name="Kotiranta H."/>
            <person name="LaButti K.M."/>
            <person name="Lechner B.E."/>
            <person name="Liimatainen K."/>
            <person name="Lipzen A."/>
            <person name="Lukacs Z."/>
            <person name="Mihaltcheva S."/>
            <person name="Morgado L.N."/>
            <person name="Niskanen T."/>
            <person name="Noordeloos M.E."/>
            <person name="Ohm R.A."/>
            <person name="Ortiz-Santana B."/>
            <person name="Ovrebo C."/>
            <person name="Racz N."/>
            <person name="Riley R."/>
            <person name="Savchenko A."/>
            <person name="Shiryaev A."/>
            <person name="Soop K."/>
            <person name="Spirin V."/>
            <person name="Szebenyi C."/>
            <person name="Tomsovsky M."/>
            <person name="Tulloss R.E."/>
            <person name="Uehling J."/>
            <person name="Grigoriev I.V."/>
            <person name="Vagvolgyi C."/>
            <person name="Papp T."/>
            <person name="Martin F.M."/>
            <person name="Miettinen O."/>
            <person name="Hibbett D.S."/>
            <person name="Nagy L.G."/>
        </authorList>
    </citation>
    <scope>NUCLEOTIDE SEQUENCE [LARGE SCALE GENOMIC DNA]</scope>
    <source>
        <strain evidence="2 3">HHB13444</strain>
    </source>
</reference>
<dbReference type="EMBL" id="ML211641">
    <property type="protein sequence ID" value="TFK81187.1"/>
    <property type="molecule type" value="Genomic_DNA"/>
</dbReference>
<feature type="compositionally biased region" description="Low complexity" evidence="1">
    <location>
        <begin position="13"/>
        <end position="23"/>
    </location>
</feature>
<feature type="compositionally biased region" description="Polar residues" evidence="1">
    <location>
        <begin position="38"/>
        <end position="48"/>
    </location>
</feature>
<dbReference type="Proteomes" id="UP000308197">
    <property type="component" value="Unassembled WGS sequence"/>
</dbReference>
<evidence type="ECO:0000313" key="3">
    <source>
        <dbReference type="Proteomes" id="UP000308197"/>
    </source>
</evidence>
<evidence type="ECO:0000256" key="1">
    <source>
        <dbReference type="SAM" id="MobiDB-lite"/>
    </source>
</evidence>
<dbReference type="InParanoid" id="A0A5C3NXC2"/>
<organism evidence="2 3">
    <name type="scientific">Polyporus arcularius HHB13444</name>
    <dbReference type="NCBI Taxonomy" id="1314778"/>
    <lineage>
        <taxon>Eukaryota</taxon>
        <taxon>Fungi</taxon>
        <taxon>Dikarya</taxon>
        <taxon>Basidiomycota</taxon>
        <taxon>Agaricomycotina</taxon>
        <taxon>Agaricomycetes</taxon>
        <taxon>Polyporales</taxon>
        <taxon>Polyporaceae</taxon>
        <taxon>Polyporus</taxon>
    </lineage>
</organism>
<accession>A0A5C3NXC2</accession>
<name>A0A5C3NXC2_9APHY</name>
<dbReference type="STRING" id="1314778.A0A5C3NXC2"/>
<protein>
    <submittedName>
        <fullName evidence="2">Uncharacterized protein</fullName>
    </submittedName>
</protein>
<dbReference type="AlphaFoldDB" id="A0A5C3NXC2"/>
<evidence type="ECO:0000313" key="2">
    <source>
        <dbReference type="EMBL" id="TFK81187.1"/>
    </source>
</evidence>
<gene>
    <name evidence="2" type="ORF">K466DRAFT_656274</name>
</gene>
<feature type="region of interest" description="Disordered" evidence="1">
    <location>
        <begin position="7"/>
        <end position="49"/>
    </location>
</feature>
<sequence length="394" mass="43664">MPAITIAPTFPIDDSPSSPSGSDSGKHHVISAPMQLPKPTSTPRSLSSTHDHFSVVDLPKLDTFVSLDHLPDVLAVYDKGDITNVRPGGRNTPVYYRRAYPKSERSLTKDPRRAALFLDKANCIESGRRSSVYHAPLFATLGPKGDSRKSVVVAAKVANDTCRSHHLLREEAKGYASFPDQFFNASDPHPWAMGPDTPLVNHRPAMRPRCFPGWGVAMNPKSPAPLVTVPPITPKFYGFYVPLNPETMHSLARRHRECEDFQNSDCDVPNWPKSILLMEDCGEHIDPVTMPSEHREKCLQLVERMHCLGFSHGHARASNMLVQPGPLSLPRELRSMDTPSFRLISLGRWRGAYHPQVLESPQGARRAFCKGRQNDVLIAMQELGMVNASGSDDG</sequence>